<feature type="compositionally biased region" description="Acidic residues" evidence="1">
    <location>
        <begin position="194"/>
        <end position="213"/>
    </location>
</feature>
<gene>
    <name evidence="2" type="ORF">EVAR_48694_1</name>
</gene>
<evidence type="ECO:0000313" key="3">
    <source>
        <dbReference type="Proteomes" id="UP000299102"/>
    </source>
</evidence>
<name>A0A4C1XCS6_EUMVA</name>
<dbReference type="EMBL" id="BGZK01000799">
    <property type="protein sequence ID" value="GBP60890.1"/>
    <property type="molecule type" value="Genomic_DNA"/>
</dbReference>
<feature type="region of interest" description="Disordered" evidence="1">
    <location>
        <begin position="67"/>
        <end position="94"/>
    </location>
</feature>
<dbReference type="AlphaFoldDB" id="A0A4C1XCS6"/>
<evidence type="ECO:0000256" key="1">
    <source>
        <dbReference type="SAM" id="MobiDB-lite"/>
    </source>
</evidence>
<proteinExistence type="predicted"/>
<protein>
    <submittedName>
        <fullName evidence="2">Uncharacterized protein</fullName>
    </submittedName>
</protein>
<dbReference type="OrthoDB" id="123207at2759"/>
<accession>A0A4C1XCS6</accession>
<feature type="region of interest" description="Disordered" evidence="1">
    <location>
        <begin position="190"/>
        <end position="216"/>
    </location>
</feature>
<dbReference type="Proteomes" id="UP000299102">
    <property type="component" value="Unassembled WGS sequence"/>
</dbReference>
<keyword evidence="3" id="KW-1185">Reference proteome</keyword>
<comment type="caution">
    <text evidence="2">The sequence shown here is derived from an EMBL/GenBank/DDBJ whole genome shotgun (WGS) entry which is preliminary data.</text>
</comment>
<evidence type="ECO:0000313" key="2">
    <source>
        <dbReference type="EMBL" id="GBP60890.1"/>
    </source>
</evidence>
<sequence>MNPWSENTLMLPRARVRARGATLLLLRWMGASPPVPPQSGKSSSRDSSSWMRPFEIYFGFRSALDPNPFSNRQSSGHARARDKHDNSATVKSKGARIRLNETTSSKQMAVEANVRAGGGRGERRQCDGTPRSTSECARLKFKPHFRNAPTSIDRDTIAERNKNTCVARAHVLPQSPRICLPDGGVLASTRSPVEEDCSSEEQDDKQDVIEDESSSIPESVGALEAPIIPPSIPSGRTTRTSRPSHCFIFNQRSQVCVLRLPATRRDRFLTLRNALHVVEGDSAPDSEKGNVLWKVQPMIDKVKDTCNKLERVLDFTPSTSK</sequence>
<organism evidence="2 3">
    <name type="scientific">Eumeta variegata</name>
    <name type="common">Bagworm moth</name>
    <name type="synonym">Eumeta japonica</name>
    <dbReference type="NCBI Taxonomy" id="151549"/>
    <lineage>
        <taxon>Eukaryota</taxon>
        <taxon>Metazoa</taxon>
        <taxon>Ecdysozoa</taxon>
        <taxon>Arthropoda</taxon>
        <taxon>Hexapoda</taxon>
        <taxon>Insecta</taxon>
        <taxon>Pterygota</taxon>
        <taxon>Neoptera</taxon>
        <taxon>Endopterygota</taxon>
        <taxon>Lepidoptera</taxon>
        <taxon>Glossata</taxon>
        <taxon>Ditrysia</taxon>
        <taxon>Tineoidea</taxon>
        <taxon>Psychidae</taxon>
        <taxon>Oiketicinae</taxon>
        <taxon>Eumeta</taxon>
    </lineage>
</organism>
<reference evidence="2 3" key="1">
    <citation type="journal article" date="2019" name="Commun. Biol.">
        <title>The bagworm genome reveals a unique fibroin gene that provides high tensile strength.</title>
        <authorList>
            <person name="Kono N."/>
            <person name="Nakamura H."/>
            <person name="Ohtoshi R."/>
            <person name="Tomita M."/>
            <person name="Numata K."/>
            <person name="Arakawa K."/>
        </authorList>
    </citation>
    <scope>NUCLEOTIDE SEQUENCE [LARGE SCALE GENOMIC DNA]</scope>
</reference>